<dbReference type="RefSeq" id="WP_035244356.1">
    <property type="nucleotide sequence ID" value="NZ_ARXU01000001.1"/>
</dbReference>
<dbReference type="InterPro" id="IPR010316">
    <property type="entry name" value="AlkA_N"/>
</dbReference>
<dbReference type="InterPro" id="IPR037046">
    <property type="entry name" value="AlkA_N_sf"/>
</dbReference>
<evidence type="ECO:0000256" key="1">
    <source>
        <dbReference type="ARBA" id="ARBA00000086"/>
    </source>
</evidence>
<dbReference type="InterPro" id="IPR011257">
    <property type="entry name" value="DNA_glycosylase"/>
</dbReference>
<dbReference type="Proteomes" id="UP000029443">
    <property type="component" value="Unassembled WGS sequence"/>
</dbReference>
<accession>A0ABR4WH75</accession>
<dbReference type="Pfam" id="PF00730">
    <property type="entry name" value="HhH-GPD"/>
    <property type="match status" value="1"/>
</dbReference>
<dbReference type="PANTHER" id="PTHR43003">
    <property type="entry name" value="DNA-3-METHYLADENINE GLYCOSYLASE"/>
    <property type="match status" value="1"/>
</dbReference>
<dbReference type="EMBL" id="ARXU01000001">
    <property type="protein sequence ID" value="KGD62875.1"/>
    <property type="molecule type" value="Genomic_DNA"/>
</dbReference>
<dbReference type="SUPFAM" id="SSF48150">
    <property type="entry name" value="DNA-glycosylase"/>
    <property type="match status" value="1"/>
</dbReference>
<dbReference type="SMART" id="SM00478">
    <property type="entry name" value="ENDO3c"/>
    <property type="match status" value="1"/>
</dbReference>
<dbReference type="InterPro" id="IPR023170">
    <property type="entry name" value="HhH_base_excis_C"/>
</dbReference>
<evidence type="ECO:0000259" key="6">
    <source>
        <dbReference type="SMART" id="SM01009"/>
    </source>
</evidence>
<evidence type="ECO:0000313" key="8">
    <source>
        <dbReference type="Proteomes" id="UP000029443"/>
    </source>
</evidence>
<keyword evidence="4" id="KW-0234">DNA repair</keyword>
<dbReference type="InterPro" id="IPR003265">
    <property type="entry name" value="HhH-GPD_domain"/>
</dbReference>
<dbReference type="InterPro" id="IPR051912">
    <property type="entry name" value="Alkylbase_DNA_Glycosylase/TA"/>
</dbReference>
<gene>
    <name evidence="7" type="ORF">T9A_00195</name>
</gene>
<keyword evidence="3" id="KW-0227">DNA damage</keyword>
<protein>
    <recommendedName>
        <fullName evidence="2">DNA-3-methyladenine glycosylase II</fullName>
        <ecNumber evidence="2">3.2.2.21</ecNumber>
    </recommendedName>
</protein>
<feature type="domain" description="DNA-3-methyladenine glycosylase AlkA N-terminal" evidence="6">
    <location>
        <begin position="7"/>
        <end position="125"/>
    </location>
</feature>
<sequence length="300" mass="33175">MREQTAELVLPLPADFNRDAFLDFHRRDVQAVAEKVDAGMLVKAFIWQQVPTLLTVAFHEPGQARITLQCDAEAPSASVSLDAFARHLLGLDQPTQEFEAQTGRHPLVGAMVRTQAGLRVPQSASPFEALSWAIIGQQISVAAAVSIRRRFIQRLGRRHSNGLYCYPDAKDAANTDAETLKACGFSRSKAECLLTVARLCLDETLLPEIHTAQPDLEALRKSLLEIRGLGPWSVHYALLRGYAWMDGSLHGDVAVRRAIQQLLGNAAPPTAREAELWLADFRPWRSLMAAHLWKSLSVNA</sequence>
<evidence type="ECO:0000256" key="4">
    <source>
        <dbReference type="ARBA" id="ARBA00023204"/>
    </source>
</evidence>
<dbReference type="Gene3D" id="1.10.1670.10">
    <property type="entry name" value="Helix-hairpin-Helix base-excision DNA repair enzymes (C-terminal)"/>
    <property type="match status" value="1"/>
</dbReference>
<reference evidence="7 8" key="1">
    <citation type="submission" date="2012-09" db="EMBL/GenBank/DDBJ databases">
        <title>Genome Sequence of alkane-degrading Bacterium Alcanivorax jadensis T9.</title>
        <authorList>
            <person name="Lai Q."/>
            <person name="Shao Z."/>
        </authorList>
    </citation>
    <scope>NUCLEOTIDE SEQUENCE [LARGE SCALE GENOMIC DNA]</scope>
    <source>
        <strain evidence="7 8">T9</strain>
    </source>
</reference>
<organism evidence="7 8">
    <name type="scientific">Alcanivorax jadensis T9</name>
    <dbReference type="NCBI Taxonomy" id="1177181"/>
    <lineage>
        <taxon>Bacteria</taxon>
        <taxon>Pseudomonadati</taxon>
        <taxon>Pseudomonadota</taxon>
        <taxon>Gammaproteobacteria</taxon>
        <taxon>Oceanospirillales</taxon>
        <taxon>Alcanivoracaceae</taxon>
        <taxon>Alcanivorax</taxon>
    </lineage>
</organism>
<dbReference type="CDD" id="cd00056">
    <property type="entry name" value="ENDO3c"/>
    <property type="match status" value="1"/>
</dbReference>
<dbReference type="Gene3D" id="1.10.340.30">
    <property type="entry name" value="Hypothetical protein, domain 2"/>
    <property type="match status" value="1"/>
</dbReference>
<dbReference type="EC" id="3.2.2.21" evidence="2"/>
<comment type="caution">
    <text evidence="7">The sequence shown here is derived from an EMBL/GenBank/DDBJ whole genome shotgun (WGS) entry which is preliminary data.</text>
</comment>
<name>A0ABR4WH75_9GAMM</name>
<evidence type="ECO:0000256" key="2">
    <source>
        <dbReference type="ARBA" id="ARBA00012000"/>
    </source>
</evidence>
<dbReference type="SMART" id="SM01009">
    <property type="entry name" value="AlkA_N"/>
    <property type="match status" value="1"/>
</dbReference>
<evidence type="ECO:0000313" key="7">
    <source>
        <dbReference type="EMBL" id="KGD62875.1"/>
    </source>
</evidence>
<keyword evidence="8" id="KW-1185">Reference proteome</keyword>
<dbReference type="Pfam" id="PF06029">
    <property type="entry name" value="AlkA_N"/>
    <property type="match status" value="1"/>
</dbReference>
<feature type="domain" description="HhH-GPD" evidence="5">
    <location>
        <begin position="135"/>
        <end position="297"/>
    </location>
</feature>
<dbReference type="PANTHER" id="PTHR43003:SF13">
    <property type="entry name" value="DNA-3-METHYLADENINE GLYCOSYLASE 2"/>
    <property type="match status" value="1"/>
</dbReference>
<dbReference type="Gene3D" id="3.30.310.20">
    <property type="entry name" value="DNA-3-methyladenine glycosylase AlkA, N-terminal domain"/>
    <property type="match status" value="1"/>
</dbReference>
<comment type="catalytic activity">
    <reaction evidence="1">
        <text>Hydrolysis of alkylated DNA, releasing 3-methyladenine, 3-methylguanine, 7-methylguanine and 7-methyladenine.</text>
        <dbReference type="EC" id="3.2.2.21"/>
    </reaction>
</comment>
<proteinExistence type="predicted"/>
<evidence type="ECO:0000256" key="3">
    <source>
        <dbReference type="ARBA" id="ARBA00022763"/>
    </source>
</evidence>
<evidence type="ECO:0000259" key="5">
    <source>
        <dbReference type="SMART" id="SM00478"/>
    </source>
</evidence>